<keyword evidence="4" id="KW-0808">Transferase</keyword>
<sequence length="549" mass="61233">MNVLGINQIPGMLAWLHDSAAALVKDGVLAATAEEERFNRVRHSRGYPYQAVEYCLKEGGIDKKNIDIIAVSQDPYLAFKHPFSGFGARAFGKRAINAGIFEYWRRNAKREFPNARVVYIPHHLAHAASSYRCSGFSEANILTIDASGEIETLTFFVGRGNKIKKIWDIKLDGFLGGKKRNSIGLVYSRVTNFLNLGTHGEGKTMGLASYGSPKHDFSSILNIRSHNDYNIDRDKVSGLYGHLERKSAKEDLTEEHKNLAASLQQGLEESIFNLAREAHAFTGIRNFCLAGGVALNCNMNSKIANADFCDKIFIQPAANDSGTALGAALEAAARFGGSPNFKMEHAYFGPEFSNNEIEKFLKETKMRYEFHENIEAITAGLLAGGKIVGWFQGRMELGPRALCNRSILADPSMHGMNDKVNNYVKHREPWRPFAPVVAEEDGEKYFENYAKSPFMLLTFYVKKSARSLLPAITHVDGSSRMQTVNRAQNPRCYKLLKEFEKRKKIPVLLNTSFNDANEPIVATPKDAFRCFSSTGLDALVMGNFLIRKT</sequence>
<dbReference type="InterPro" id="IPR043129">
    <property type="entry name" value="ATPase_NBD"/>
</dbReference>
<dbReference type="InterPro" id="IPR031730">
    <property type="entry name" value="Carbam_trans_C"/>
</dbReference>
<dbReference type="EMBL" id="LCIR01000001">
    <property type="protein sequence ID" value="KKT60433.1"/>
    <property type="molecule type" value="Genomic_DNA"/>
</dbReference>
<evidence type="ECO:0000259" key="3">
    <source>
        <dbReference type="Pfam" id="PF16861"/>
    </source>
</evidence>
<dbReference type="InterPro" id="IPR003696">
    <property type="entry name" value="Carbtransf_dom"/>
</dbReference>
<comment type="caution">
    <text evidence="4">The sequence shown here is derived from an EMBL/GenBank/DDBJ whole genome shotgun (WGS) entry which is preliminary data.</text>
</comment>
<dbReference type="GO" id="GO:0016740">
    <property type="term" value="F:transferase activity"/>
    <property type="evidence" value="ECO:0007669"/>
    <property type="project" value="UniProtKB-KW"/>
</dbReference>
<accession>A0A0G1INB5</accession>
<evidence type="ECO:0000313" key="5">
    <source>
        <dbReference type="Proteomes" id="UP000034087"/>
    </source>
</evidence>
<dbReference type="PANTHER" id="PTHR34847:SF1">
    <property type="entry name" value="NODULATION PROTEIN U"/>
    <property type="match status" value="1"/>
</dbReference>
<dbReference type="Pfam" id="PF02543">
    <property type="entry name" value="Carbam_trans_N"/>
    <property type="match status" value="1"/>
</dbReference>
<protein>
    <submittedName>
        <fullName evidence="4">Carbamoyltransferase</fullName>
    </submittedName>
</protein>
<dbReference type="PANTHER" id="PTHR34847">
    <property type="entry name" value="NODULATION PROTEIN U"/>
    <property type="match status" value="1"/>
</dbReference>
<gene>
    <name evidence="4" type="ORF">UW53_C0001G0083</name>
</gene>
<dbReference type="InterPro" id="IPR051338">
    <property type="entry name" value="NodU/CmcH_Carbamoyltrnsfr"/>
</dbReference>
<dbReference type="Gene3D" id="3.90.870.20">
    <property type="entry name" value="Carbamoyltransferase, C-terminal domain"/>
    <property type="match status" value="1"/>
</dbReference>
<evidence type="ECO:0000256" key="1">
    <source>
        <dbReference type="ARBA" id="ARBA00006129"/>
    </source>
</evidence>
<dbReference type="Proteomes" id="UP000034087">
    <property type="component" value="Unassembled WGS sequence"/>
</dbReference>
<dbReference type="AlphaFoldDB" id="A0A0G1INB5"/>
<dbReference type="Gene3D" id="3.30.420.40">
    <property type="match status" value="2"/>
</dbReference>
<comment type="similarity">
    <text evidence="1">Belongs to the NodU/CmcH family.</text>
</comment>
<feature type="domain" description="Carbamoyltransferase" evidence="2">
    <location>
        <begin position="9"/>
        <end position="329"/>
    </location>
</feature>
<proteinExistence type="inferred from homology"/>
<reference evidence="4 5" key="1">
    <citation type="journal article" date="2015" name="Nature">
        <title>rRNA introns, odd ribosomes, and small enigmatic genomes across a large radiation of phyla.</title>
        <authorList>
            <person name="Brown C.T."/>
            <person name="Hug L.A."/>
            <person name="Thomas B.C."/>
            <person name="Sharon I."/>
            <person name="Castelle C.J."/>
            <person name="Singh A."/>
            <person name="Wilkins M.J."/>
            <person name="Williams K.H."/>
            <person name="Banfield J.F."/>
        </authorList>
    </citation>
    <scope>NUCLEOTIDE SEQUENCE [LARGE SCALE GENOMIC DNA]</scope>
</reference>
<dbReference type="PATRIC" id="fig|1618645.3.peg.84"/>
<dbReference type="InterPro" id="IPR038152">
    <property type="entry name" value="Carbam_trans_C_sf"/>
</dbReference>
<evidence type="ECO:0000259" key="2">
    <source>
        <dbReference type="Pfam" id="PF02543"/>
    </source>
</evidence>
<dbReference type="CDD" id="cd24098">
    <property type="entry name" value="ASKHA_NBD_TobZ_N"/>
    <property type="match status" value="1"/>
</dbReference>
<dbReference type="SUPFAM" id="SSF53067">
    <property type="entry name" value="Actin-like ATPase domain"/>
    <property type="match status" value="1"/>
</dbReference>
<organism evidence="4 5">
    <name type="scientific">Candidatus Giovannonibacteria bacterium GW2011_GWA1_44_25</name>
    <dbReference type="NCBI Taxonomy" id="1618645"/>
    <lineage>
        <taxon>Bacteria</taxon>
        <taxon>Candidatus Giovannoniibacteriota</taxon>
    </lineage>
</organism>
<evidence type="ECO:0000313" key="4">
    <source>
        <dbReference type="EMBL" id="KKT60433.1"/>
    </source>
</evidence>
<dbReference type="Pfam" id="PF16861">
    <property type="entry name" value="Carbam_trans_C"/>
    <property type="match status" value="1"/>
</dbReference>
<name>A0A0G1INB5_9BACT</name>
<feature type="domain" description="Carbamoyltransferase C-terminal" evidence="3">
    <location>
        <begin position="380"/>
        <end position="548"/>
    </location>
</feature>